<proteinExistence type="predicted"/>
<dbReference type="EMBL" id="JAWZYT010003156">
    <property type="protein sequence ID" value="KAK4299902.1"/>
    <property type="molecule type" value="Genomic_DNA"/>
</dbReference>
<keyword evidence="2" id="KW-1185">Reference proteome</keyword>
<evidence type="ECO:0000313" key="1">
    <source>
        <dbReference type="EMBL" id="KAK4299902.1"/>
    </source>
</evidence>
<organism evidence="1 2">
    <name type="scientific">Petrolisthes manimaculis</name>
    <dbReference type="NCBI Taxonomy" id="1843537"/>
    <lineage>
        <taxon>Eukaryota</taxon>
        <taxon>Metazoa</taxon>
        <taxon>Ecdysozoa</taxon>
        <taxon>Arthropoda</taxon>
        <taxon>Crustacea</taxon>
        <taxon>Multicrustacea</taxon>
        <taxon>Malacostraca</taxon>
        <taxon>Eumalacostraca</taxon>
        <taxon>Eucarida</taxon>
        <taxon>Decapoda</taxon>
        <taxon>Pleocyemata</taxon>
        <taxon>Anomura</taxon>
        <taxon>Galatheoidea</taxon>
        <taxon>Porcellanidae</taxon>
        <taxon>Petrolisthes</taxon>
    </lineage>
</organism>
<name>A0AAE1P3A3_9EUCA</name>
<reference evidence="1" key="1">
    <citation type="submission" date="2023-11" db="EMBL/GenBank/DDBJ databases">
        <title>Genome assemblies of two species of porcelain crab, Petrolisthes cinctipes and Petrolisthes manimaculis (Anomura: Porcellanidae).</title>
        <authorList>
            <person name="Angst P."/>
        </authorList>
    </citation>
    <scope>NUCLEOTIDE SEQUENCE</scope>
    <source>
        <strain evidence="1">PB745_02</strain>
        <tissue evidence="1">Gill</tissue>
    </source>
</reference>
<sequence>MTTDVIRRTHSRCGPSVGVGTAGVSLPPLAPCPPLTLLPPLPHPTPSLVPASPAPPNPINVPASPAPPNPILVPASPAPSNPILVPPVLHYCHVSTLPPSPPHQLLLFMPRVLPPPVTCSMCPITPCHVSLCTQAFLCHVLLLDHLPLL</sequence>
<comment type="caution">
    <text evidence="1">The sequence shown here is derived from an EMBL/GenBank/DDBJ whole genome shotgun (WGS) entry which is preliminary data.</text>
</comment>
<protein>
    <submittedName>
        <fullName evidence="1">Uncharacterized protein</fullName>
    </submittedName>
</protein>
<evidence type="ECO:0000313" key="2">
    <source>
        <dbReference type="Proteomes" id="UP001292094"/>
    </source>
</evidence>
<gene>
    <name evidence="1" type="ORF">Pmani_027856</name>
</gene>
<dbReference type="Proteomes" id="UP001292094">
    <property type="component" value="Unassembled WGS sequence"/>
</dbReference>
<accession>A0AAE1P3A3</accession>
<dbReference type="AlphaFoldDB" id="A0AAE1P3A3"/>